<dbReference type="AlphaFoldDB" id="A0A2S8F5U1"/>
<gene>
    <name evidence="7" type="primary">argC</name>
    <name evidence="10" type="ORF">C5Y96_18490</name>
</gene>
<evidence type="ECO:0000256" key="5">
    <source>
        <dbReference type="ARBA" id="ARBA00023002"/>
    </source>
</evidence>
<keyword evidence="5 7" id="KW-0560">Oxidoreductase</keyword>
<dbReference type="InterPro" id="IPR058924">
    <property type="entry name" value="AGPR_dimerisation_dom"/>
</dbReference>
<dbReference type="GO" id="GO:0005737">
    <property type="term" value="C:cytoplasm"/>
    <property type="evidence" value="ECO:0007669"/>
    <property type="project" value="UniProtKB-SubCell"/>
</dbReference>
<name>A0A2S8F5U1_9BACT</name>
<dbReference type="PANTHER" id="PTHR32338">
    <property type="entry name" value="N-ACETYL-GAMMA-GLUTAMYL-PHOSPHATE REDUCTASE, CHLOROPLASTIC-RELATED-RELATED"/>
    <property type="match status" value="1"/>
</dbReference>
<dbReference type="CDD" id="cd17895">
    <property type="entry name" value="AGPR_1_N"/>
    <property type="match status" value="1"/>
</dbReference>
<dbReference type="EMBL" id="PUIA01000057">
    <property type="protein sequence ID" value="PQO27521.1"/>
    <property type="molecule type" value="Genomic_DNA"/>
</dbReference>
<dbReference type="PANTHER" id="PTHR32338:SF10">
    <property type="entry name" value="N-ACETYL-GAMMA-GLUTAMYL-PHOSPHATE REDUCTASE, CHLOROPLASTIC-RELATED"/>
    <property type="match status" value="1"/>
</dbReference>
<dbReference type="GO" id="GO:0003942">
    <property type="term" value="F:N-acetyl-gamma-glutamyl-phosphate reductase activity"/>
    <property type="evidence" value="ECO:0007669"/>
    <property type="project" value="UniProtKB-UniRule"/>
</dbReference>
<protein>
    <recommendedName>
        <fullName evidence="7">N-acetyl-gamma-glutamyl-phosphate reductase</fullName>
        <shortName evidence="7">AGPR</shortName>
        <ecNumber evidence="7">1.2.1.38</ecNumber>
    </recommendedName>
    <alternativeName>
        <fullName evidence="7">N-acetyl-glutamate semialdehyde dehydrogenase</fullName>
        <shortName evidence="7">NAGSA dehydrogenase</shortName>
    </alternativeName>
</protein>
<dbReference type="CDD" id="cd23934">
    <property type="entry name" value="AGPR_1_C"/>
    <property type="match status" value="1"/>
</dbReference>
<evidence type="ECO:0000256" key="2">
    <source>
        <dbReference type="ARBA" id="ARBA00022571"/>
    </source>
</evidence>
<dbReference type="EC" id="1.2.1.38" evidence="7"/>
<evidence type="ECO:0000256" key="7">
    <source>
        <dbReference type="HAMAP-Rule" id="MF_00150"/>
    </source>
</evidence>
<dbReference type="Gene3D" id="3.30.360.10">
    <property type="entry name" value="Dihydrodipicolinate Reductase, domain 2"/>
    <property type="match status" value="1"/>
</dbReference>
<dbReference type="InterPro" id="IPR000706">
    <property type="entry name" value="AGPR_type-1"/>
</dbReference>
<evidence type="ECO:0000259" key="9">
    <source>
        <dbReference type="SMART" id="SM00859"/>
    </source>
</evidence>
<keyword evidence="7" id="KW-0963">Cytoplasm</keyword>
<evidence type="ECO:0000256" key="4">
    <source>
        <dbReference type="ARBA" id="ARBA00022857"/>
    </source>
</evidence>
<keyword evidence="3 7" id="KW-0028">Amino-acid biosynthesis</keyword>
<evidence type="ECO:0000313" key="11">
    <source>
        <dbReference type="Proteomes" id="UP000240009"/>
    </source>
</evidence>
<feature type="domain" description="Semialdehyde dehydrogenase NAD-binding" evidence="9">
    <location>
        <begin position="4"/>
        <end position="143"/>
    </location>
</feature>
<comment type="similarity">
    <text evidence="7">Belongs to the NAGSA dehydrogenase family. Type 1 subfamily.</text>
</comment>
<comment type="subcellular location">
    <subcellularLocation>
        <location evidence="7">Cytoplasm</location>
    </subcellularLocation>
</comment>
<feature type="active site" evidence="7 8">
    <location>
        <position position="151"/>
    </location>
</feature>
<evidence type="ECO:0000256" key="8">
    <source>
        <dbReference type="PROSITE-ProRule" id="PRU10010"/>
    </source>
</evidence>
<comment type="pathway">
    <text evidence="1 7">Amino-acid biosynthesis; L-arginine biosynthesis; N(2)-acetyl-L-ornithine from L-glutamate: step 3/4.</text>
</comment>
<dbReference type="UniPathway" id="UPA00068">
    <property type="reaction ID" value="UER00108"/>
</dbReference>
<dbReference type="HAMAP" id="MF_00150">
    <property type="entry name" value="ArgC_type1"/>
    <property type="match status" value="1"/>
</dbReference>
<dbReference type="OrthoDB" id="9801289at2"/>
<dbReference type="InterPro" id="IPR036291">
    <property type="entry name" value="NAD(P)-bd_dom_sf"/>
</dbReference>
<dbReference type="GO" id="GO:0006526">
    <property type="term" value="P:L-arginine biosynthetic process"/>
    <property type="evidence" value="ECO:0007669"/>
    <property type="project" value="UniProtKB-UniRule"/>
</dbReference>
<organism evidence="10 11">
    <name type="scientific">Blastopirellula marina</name>
    <dbReference type="NCBI Taxonomy" id="124"/>
    <lineage>
        <taxon>Bacteria</taxon>
        <taxon>Pseudomonadati</taxon>
        <taxon>Planctomycetota</taxon>
        <taxon>Planctomycetia</taxon>
        <taxon>Pirellulales</taxon>
        <taxon>Pirellulaceae</taxon>
        <taxon>Blastopirellula</taxon>
    </lineage>
</organism>
<evidence type="ECO:0000256" key="1">
    <source>
        <dbReference type="ARBA" id="ARBA00004862"/>
    </source>
</evidence>
<dbReference type="Pfam" id="PF01118">
    <property type="entry name" value="Semialdhyde_dh"/>
    <property type="match status" value="1"/>
</dbReference>
<keyword evidence="4 7" id="KW-0521">NADP</keyword>
<dbReference type="PROSITE" id="PS01224">
    <property type="entry name" value="ARGC"/>
    <property type="match status" value="1"/>
</dbReference>
<accession>A0A2S8F5U1</accession>
<evidence type="ECO:0000313" key="10">
    <source>
        <dbReference type="EMBL" id="PQO27521.1"/>
    </source>
</evidence>
<dbReference type="Gene3D" id="3.40.50.720">
    <property type="entry name" value="NAD(P)-binding Rossmann-like Domain"/>
    <property type="match status" value="1"/>
</dbReference>
<dbReference type="InterPro" id="IPR000534">
    <property type="entry name" value="Semialdehyde_DH_NAD-bd"/>
</dbReference>
<comment type="function">
    <text evidence="7">Catalyzes the NADPH-dependent reduction of N-acetyl-5-glutamyl phosphate to yield N-acetyl-L-glutamate 5-semialdehyde.</text>
</comment>
<dbReference type="GO" id="GO:0051287">
    <property type="term" value="F:NAD binding"/>
    <property type="evidence" value="ECO:0007669"/>
    <property type="project" value="InterPro"/>
</dbReference>
<dbReference type="NCBIfam" id="TIGR01850">
    <property type="entry name" value="argC"/>
    <property type="match status" value="1"/>
</dbReference>
<comment type="catalytic activity">
    <reaction evidence="6 7">
        <text>N-acetyl-L-glutamate 5-semialdehyde + phosphate + NADP(+) = N-acetyl-L-glutamyl 5-phosphate + NADPH + H(+)</text>
        <dbReference type="Rhea" id="RHEA:21588"/>
        <dbReference type="ChEBI" id="CHEBI:15378"/>
        <dbReference type="ChEBI" id="CHEBI:29123"/>
        <dbReference type="ChEBI" id="CHEBI:43474"/>
        <dbReference type="ChEBI" id="CHEBI:57783"/>
        <dbReference type="ChEBI" id="CHEBI:57936"/>
        <dbReference type="ChEBI" id="CHEBI:58349"/>
        <dbReference type="EC" id="1.2.1.38"/>
    </reaction>
</comment>
<sequence length="337" mass="36688">MTVRVGILGATGYTALELLKILVRHPEVEVTALTTRQEDRPHLSAIHPQFHKVLDLHLENWGPQEVAQRCDCVFGCLPHAASASVIPEFLEAGLKVVDLSADYRLNDPAVYTQWYGGEHPDAERMKTTVYGLPELFREGIAEAQLVANPGCYPTGVSLALAPLLKNGLIRADGIIADCKSGVSGAGRTPKLGTLYPECNESFSAYGVGTHRHMPEIEQNLTVYSGKQASVIFTPHLVPMDRGILSTCYALPDQDASEKELLALLEETYASEPFVRVRSDLPATKHVSGTNFCDITVRRVKDRVLTISAIDNLIKGASGAAVQNFNLMYGFAETTALL</sequence>
<dbReference type="Pfam" id="PF22698">
    <property type="entry name" value="Semialdhyde_dhC_1"/>
    <property type="match status" value="1"/>
</dbReference>
<dbReference type="FunFam" id="3.30.360.10:FF:000014">
    <property type="entry name" value="N-acetyl-gamma-glutamyl-phosphate reductase"/>
    <property type="match status" value="1"/>
</dbReference>
<dbReference type="SUPFAM" id="SSF51735">
    <property type="entry name" value="NAD(P)-binding Rossmann-fold domains"/>
    <property type="match status" value="1"/>
</dbReference>
<comment type="caution">
    <text evidence="10">The sequence shown here is derived from an EMBL/GenBank/DDBJ whole genome shotgun (WGS) entry which is preliminary data.</text>
</comment>
<dbReference type="Proteomes" id="UP000240009">
    <property type="component" value="Unassembled WGS sequence"/>
</dbReference>
<dbReference type="InterPro" id="IPR023013">
    <property type="entry name" value="AGPR_AS"/>
</dbReference>
<keyword evidence="2 7" id="KW-0055">Arginine biosynthesis</keyword>
<proteinExistence type="inferred from homology"/>
<evidence type="ECO:0000256" key="3">
    <source>
        <dbReference type="ARBA" id="ARBA00022605"/>
    </source>
</evidence>
<dbReference type="GO" id="GO:0070401">
    <property type="term" value="F:NADP+ binding"/>
    <property type="evidence" value="ECO:0007669"/>
    <property type="project" value="InterPro"/>
</dbReference>
<dbReference type="InterPro" id="IPR050085">
    <property type="entry name" value="AGPR"/>
</dbReference>
<dbReference type="SMART" id="SM00859">
    <property type="entry name" value="Semialdhyde_dh"/>
    <property type="match status" value="1"/>
</dbReference>
<reference evidence="10 11" key="1">
    <citation type="submission" date="2018-02" db="EMBL/GenBank/DDBJ databases">
        <title>Comparative genomes isolates from brazilian mangrove.</title>
        <authorList>
            <person name="Araujo J.E."/>
            <person name="Taketani R.G."/>
            <person name="Silva M.C.P."/>
            <person name="Loureco M.V."/>
            <person name="Andreote F.D."/>
        </authorList>
    </citation>
    <scope>NUCLEOTIDE SEQUENCE [LARGE SCALE GENOMIC DNA]</scope>
    <source>
        <strain evidence="10 11">HEX-2 MGV</strain>
    </source>
</reference>
<dbReference type="SUPFAM" id="SSF55347">
    <property type="entry name" value="Glyceraldehyde-3-phosphate dehydrogenase-like, C-terminal domain"/>
    <property type="match status" value="1"/>
</dbReference>
<evidence type="ECO:0000256" key="6">
    <source>
        <dbReference type="ARBA" id="ARBA00050557"/>
    </source>
</evidence>